<dbReference type="Pfam" id="PF12686">
    <property type="entry name" value="DUF3800"/>
    <property type="match status" value="1"/>
</dbReference>
<evidence type="ECO:0000313" key="2">
    <source>
        <dbReference type="Proteomes" id="UP000050700"/>
    </source>
</evidence>
<dbReference type="EMBL" id="JMQP01000002">
    <property type="protein sequence ID" value="KIS36459.1"/>
    <property type="molecule type" value="Genomic_DNA"/>
</dbReference>
<dbReference type="PATRIC" id="fig|727.564.peg.541"/>
<reference evidence="1 2" key="1">
    <citation type="submission" date="2014-05" db="EMBL/GenBank/DDBJ databases">
        <title>Methylome analysis of the phasevarions of Haemophilus influenzae.</title>
        <authorList>
            <person name="Atack J.M."/>
            <person name="Fox K.L."/>
            <person name="Power P.M."/>
            <person name="Clark T."/>
            <person name="Jurcisek J."/>
            <person name="Korlach J."/>
            <person name="Bakaletz L.O."/>
            <person name="Jennings M.P."/>
        </authorList>
    </citation>
    <scope>NUCLEOTIDE SEQUENCE [LARGE SCALE GENOMIC DNA]</scope>
    <source>
        <strain evidence="1 2">1209</strain>
    </source>
</reference>
<name>A0A0D0IGI1_HAEIF</name>
<comment type="caution">
    <text evidence="1">The sequence shown here is derived from an EMBL/GenBank/DDBJ whole genome shotgun (WGS) entry which is preliminary data.</text>
</comment>
<organism evidence="1 2">
    <name type="scientific">Haemophilus influenzae</name>
    <dbReference type="NCBI Taxonomy" id="727"/>
    <lineage>
        <taxon>Bacteria</taxon>
        <taxon>Pseudomonadati</taxon>
        <taxon>Pseudomonadota</taxon>
        <taxon>Gammaproteobacteria</taxon>
        <taxon>Pasteurellales</taxon>
        <taxon>Pasteurellaceae</taxon>
        <taxon>Haemophilus</taxon>
    </lineage>
</organism>
<dbReference type="RefSeq" id="WP_005664376.1">
    <property type="nucleotide sequence ID" value="NZ_CP089168.1"/>
</dbReference>
<evidence type="ECO:0000313" key="1">
    <source>
        <dbReference type="EMBL" id="KIS36459.1"/>
    </source>
</evidence>
<dbReference type="Proteomes" id="UP000050700">
    <property type="component" value="Unassembled WGS sequence"/>
</dbReference>
<dbReference type="InterPro" id="IPR024524">
    <property type="entry name" value="DUF3800"/>
</dbReference>
<evidence type="ECO:0008006" key="3">
    <source>
        <dbReference type="Google" id="ProtNLM"/>
    </source>
</evidence>
<proteinExistence type="predicted"/>
<dbReference type="AlphaFoldDB" id="A0A0D0IGI1"/>
<gene>
    <name evidence="1" type="ORF">NTHI1209_02114</name>
</gene>
<accession>A0A0D0IGI1</accession>
<protein>
    <recommendedName>
        <fullName evidence="3">DUF3800 domain-containing protein</fullName>
    </recommendedName>
</protein>
<sequence length="234" mass="27662">MAIYKIFCDESCHLEHDGSDIMAIGAIHCTAEKAIELSKSIKALRHKHNYLPELKWSKLNKQQWNLYHDLIDLVLDNEEIHFKTTVIMNKKSLNHKVFNEGSHNNFYYKVLYYTVRDFLEKKNIYRIYLDYMDTLGADKSKKLCEVLQNSTNWGLKAEVTIVQSYQVQIIQLCDLLVGAVAYKNRTDIDHKSAIKKQFVDYLEQKLCHPLDITTEPWEKHFNIFRMQLQGRKRC</sequence>